<sequence>MNAIFEKKNIFLQLVKQLCQEDLNLLKPQVDIIHKLIDLYCLTNKNIYLNLLDEQLKKCNTAITYRLIENNNKKYSNLCQLYCIQENIE</sequence>
<reference evidence="1" key="1">
    <citation type="journal article" date="2022" name="Virus Res.">
        <title>Genome analysis of Psilogramma increta granulovirus and its intrapopulation diversity.</title>
        <authorList>
            <person name="Zhang H."/>
            <person name="Li L."/>
            <person name="Chen B."/>
            <person name="Zuo Y."/>
            <person name="Wu W."/>
            <person name="Yuan M."/>
            <person name="Yang K."/>
        </authorList>
    </citation>
    <scope>NUCLEOTIDE SEQUENCE</scope>
    <source>
        <strain evidence="1">GZ</strain>
    </source>
</reference>
<dbReference type="Proteomes" id="UP001265762">
    <property type="component" value="Segment"/>
</dbReference>
<dbReference type="EMBL" id="ON803509">
    <property type="protein sequence ID" value="UXX41840.1"/>
    <property type="molecule type" value="Genomic_DNA"/>
</dbReference>
<name>A0A977XU53_9BBAC</name>
<evidence type="ECO:0000313" key="2">
    <source>
        <dbReference type="Proteomes" id="UP001265762"/>
    </source>
</evidence>
<accession>A0A977XU53</accession>
<proteinExistence type="predicted"/>
<protein>
    <submittedName>
        <fullName evidence="1">Uncharacterized protein</fullName>
    </submittedName>
</protein>
<keyword evidence="2" id="KW-1185">Reference proteome</keyword>
<organism evidence="1 2">
    <name type="scientific">Psilogramma increta granulovirus</name>
    <dbReference type="NCBI Taxonomy" id="2953508"/>
    <lineage>
        <taxon>Viruses</taxon>
        <taxon>Viruses incertae sedis</taxon>
        <taxon>Naldaviricetes</taxon>
        <taxon>Lefavirales</taxon>
        <taxon>Baculoviridae</taxon>
        <taxon>Betabaculovirus</taxon>
        <taxon>Betabaculovirus psincretae</taxon>
    </lineage>
</organism>
<evidence type="ECO:0000313" key="1">
    <source>
        <dbReference type="EMBL" id="UXX41840.1"/>
    </source>
</evidence>